<sequence length="278" mass="31904">MITMACTTNPWHFLMQTFNAFVCFWITCIIETLFDLVVAGAFATIYFHDKNSEHLPEKIIRSSAWRSVKFHFGTICIGSISIAVVKYVRIYLIVSQFIFKLTERYFKIPVYSWIQCCFFVLDNFLVYMEKSLFVITAIHGTDFWSSANKSNTLISENKKTFCSLKGIMELSLFLGRVIISTLCGVCTYIFAYTQFKLNPANVDDSSLTLPCVIVTIGAYYISALFIDIFEFGSRTIYLCYLEDCSLNDGSTEKPYYMDGSLAEIFGKDIEMKEKKPRV</sequence>
<evidence type="ECO:0000313" key="1">
    <source>
        <dbReference type="Proteomes" id="UP000095286"/>
    </source>
</evidence>
<dbReference type="Proteomes" id="UP000095286">
    <property type="component" value="Unplaced"/>
</dbReference>
<proteinExistence type="predicted"/>
<organism evidence="1 2">
    <name type="scientific">Rhabditophanes sp. KR3021</name>
    <dbReference type="NCBI Taxonomy" id="114890"/>
    <lineage>
        <taxon>Eukaryota</taxon>
        <taxon>Metazoa</taxon>
        <taxon>Ecdysozoa</taxon>
        <taxon>Nematoda</taxon>
        <taxon>Chromadorea</taxon>
        <taxon>Rhabditida</taxon>
        <taxon>Tylenchina</taxon>
        <taxon>Panagrolaimomorpha</taxon>
        <taxon>Strongyloidoidea</taxon>
        <taxon>Alloionematidae</taxon>
        <taxon>Rhabditophanes</taxon>
    </lineage>
</organism>
<reference evidence="2" key="1">
    <citation type="submission" date="2016-11" db="UniProtKB">
        <authorList>
            <consortium name="WormBaseParasite"/>
        </authorList>
    </citation>
    <scope>IDENTIFICATION</scope>
    <source>
        <strain evidence="2">KR3021</strain>
    </source>
</reference>
<dbReference type="WBParaSite" id="RSKR_0000308700.1">
    <property type="protein sequence ID" value="RSKR_0000308700.1"/>
    <property type="gene ID" value="RSKR_0000308700"/>
</dbReference>
<evidence type="ECO:0000313" key="2">
    <source>
        <dbReference type="WBParaSite" id="RSKR_0000308700.1"/>
    </source>
</evidence>
<protein>
    <submittedName>
        <fullName evidence="2">Choline transporter-like protein</fullName>
    </submittedName>
</protein>
<accession>A0AC35TQB2</accession>
<name>A0AC35TQB2_9BILA</name>